<feature type="transmembrane region" description="Helical" evidence="14">
    <location>
        <begin position="133"/>
        <end position="152"/>
    </location>
</feature>
<dbReference type="InterPro" id="IPR048279">
    <property type="entry name" value="MdtK-like"/>
</dbReference>
<feature type="transmembrane region" description="Helical" evidence="14">
    <location>
        <begin position="355"/>
        <end position="373"/>
    </location>
</feature>
<dbReference type="KEGG" id="xyl:ET495_15245"/>
<evidence type="ECO:0000256" key="5">
    <source>
        <dbReference type="ARBA" id="ARBA00022448"/>
    </source>
</evidence>
<name>A0A4P6EV45_9MICO</name>
<dbReference type="GO" id="GO:0015297">
    <property type="term" value="F:antiporter activity"/>
    <property type="evidence" value="ECO:0007669"/>
    <property type="project" value="UniProtKB-KW"/>
</dbReference>
<feature type="region of interest" description="Disordered" evidence="13">
    <location>
        <begin position="443"/>
        <end position="463"/>
    </location>
</feature>
<dbReference type="Proteomes" id="UP000291758">
    <property type="component" value="Chromosome"/>
</dbReference>
<feature type="transmembrane region" description="Helical" evidence="14">
    <location>
        <begin position="193"/>
        <end position="212"/>
    </location>
</feature>
<feature type="transmembrane region" description="Helical" evidence="14">
    <location>
        <begin position="385"/>
        <end position="404"/>
    </location>
</feature>
<feature type="transmembrane region" description="Helical" evidence="14">
    <location>
        <begin position="93"/>
        <end position="113"/>
    </location>
</feature>
<dbReference type="InterPro" id="IPR002528">
    <property type="entry name" value="MATE_fam"/>
</dbReference>
<evidence type="ECO:0000256" key="10">
    <source>
        <dbReference type="ARBA" id="ARBA00023065"/>
    </source>
</evidence>
<feature type="transmembrane region" description="Helical" evidence="14">
    <location>
        <begin position="239"/>
        <end position="260"/>
    </location>
</feature>
<dbReference type="GO" id="GO:0005886">
    <property type="term" value="C:plasma membrane"/>
    <property type="evidence" value="ECO:0007669"/>
    <property type="project" value="UniProtKB-SubCell"/>
</dbReference>
<sequence length="463" mass="47824">MQNLTVGPPTRLILGFTLPLLIGNVFQQVYTFTDAAVVGRLLGLDALAAVGASGSLVFLLVGFSWGASAGLAIPVARAFGAGDLAGVRRYTAAGAYASAGIAAVITAVGVVFARDLLALLDTPPEIIDQATTFLTVTFAGAAATVAFNFLASTIRALGDSRTPLYFLIASSLLNAGLVAFLVGVAHWGVAGAAAATVLAQVASVGACVVLIVRRMPVLHLRRADWAAARGSLREPLRTGLPMGFQMSVIAIGALVLQLAVNGLGAVSVAAFTAAMRVDQLAVAPLNSFGVAMVTYTAQNRGARQWHRIRAGALRTSLVAAGTAVALGVLLIVFAEPVVGLFVGPDQPEVLGMARTYFTINGGLYAVLSLLFVLRNVVQGLGLSSVPTIAGAVELVMRSTAALVLVRHFGFVGVAWAAPLAWIGALVPVAFAWARQRRLLADREREDAHPEPAHSHEPLTASGA</sequence>
<evidence type="ECO:0000256" key="4">
    <source>
        <dbReference type="ARBA" id="ARBA00020268"/>
    </source>
</evidence>
<keyword evidence="11 14" id="KW-0472">Membrane</keyword>
<dbReference type="NCBIfam" id="TIGR00797">
    <property type="entry name" value="matE"/>
    <property type="match status" value="1"/>
</dbReference>
<gene>
    <name evidence="15" type="ORF">ET495_15245</name>
</gene>
<comment type="function">
    <text evidence="1">Multidrug efflux pump.</text>
</comment>
<keyword evidence="16" id="KW-1185">Reference proteome</keyword>
<dbReference type="PIRSF" id="PIRSF006603">
    <property type="entry name" value="DinF"/>
    <property type="match status" value="1"/>
</dbReference>
<dbReference type="Pfam" id="PF01554">
    <property type="entry name" value="MatE"/>
    <property type="match status" value="2"/>
</dbReference>
<proteinExistence type="inferred from homology"/>
<feature type="transmembrane region" description="Helical" evidence="14">
    <location>
        <begin position="317"/>
        <end position="343"/>
    </location>
</feature>
<dbReference type="OrthoDB" id="9806302at2"/>
<comment type="subcellular location">
    <subcellularLocation>
        <location evidence="2">Cell membrane</location>
        <topology evidence="2">Multi-pass membrane protein</topology>
    </subcellularLocation>
</comment>
<dbReference type="AlphaFoldDB" id="A0A4P6EV45"/>
<dbReference type="PANTHER" id="PTHR43298">
    <property type="entry name" value="MULTIDRUG RESISTANCE PROTEIN NORM-RELATED"/>
    <property type="match status" value="1"/>
</dbReference>
<dbReference type="CDD" id="cd13138">
    <property type="entry name" value="MATE_yoeA_like"/>
    <property type="match status" value="1"/>
</dbReference>
<accession>A0A4P6EV45</accession>
<evidence type="ECO:0000256" key="7">
    <source>
        <dbReference type="ARBA" id="ARBA00022475"/>
    </source>
</evidence>
<evidence type="ECO:0000256" key="1">
    <source>
        <dbReference type="ARBA" id="ARBA00003408"/>
    </source>
</evidence>
<keyword evidence="6" id="KW-0050">Antiport</keyword>
<comment type="similarity">
    <text evidence="3">Belongs to the multi antimicrobial extrusion (MATE) (TC 2.A.66.1) family.</text>
</comment>
<evidence type="ECO:0000313" key="16">
    <source>
        <dbReference type="Proteomes" id="UP000291758"/>
    </source>
</evidence>
<dbReference type="EMBL" id="CP035495">
    <property type="protein sequence ID" value="QAY64337.1"/>
    <property type="molecule type" value="Genomic_DNA"/>
</dbReference>
<dbReference type="GO" id="GO:0042910">
    <property type="term" value="F:xenobiotic transmembrane transporter activity"/>
    <property type="evidence" value="ECO:0007669"/>
    <property type="project" value="InterPro"/>
</dbReference>
<protein>
    <recommendedName>
        <fullName evidence="4">Probable multidrug resistance protein NorM</fullName>
    </recommendedName>
    <alternativeName>
        <fullName evidence="12">Multidrug-efflux transporter</fullName>
    </alternativeName>
</protein>
<dbReference type="InterPro" id="IPR050222">
    <property type="entry name" value="MATE_MdtK"/>
</dbReference>
<evidence type="ECO:0000256" key="12">
    <source>
        <dbReference type="ARBA" id="ARBA00031636"/>
    </source>
</evidence>
<keyword evidence="9 14" id="KW-1133">Transmembrane helix</keyword>
<evidence type="ECO:0000313" key="15">
    <source>
        <dbReference type="EMBL" id="QAY64337.1"/>
    </source>
</evidence>
<feature type="transmembrane region" description="Helical" evidence="14">
    <location>
        <begin position="12"/>
        <end position="30"/>
    </location>
</feature>
<feature type="transmembrane region" description="Helical" evidence="14">
    <location>
        <begin position="410"/>
        <end position="433"/>
    </location>
</feature>
<keyword evidence="8 14" id="KW-0812">Transmembrane</keyword>
<dbReference type="GO" id="GO:0006811">
    <property type="term" value="P:monoatomic ion transport"/>
    <property type="evidence" value="ECO:0007669"/>
    <property type="project" value="UniProtKB-KW"/>
</dbReference>
<dbReference type="PANTHER" id="PTHR43298:SF2">
    <property type="entry name" value="FMN_FAD EXPORTER YEEO-RELATED"/>
    <property type="match status" value="1"/>
</dbReference>
<evidence type="ECO:0000256" key="11">
    <source>
        <dbReference type="ARBA" id="ARBA00023136"/>
    </source>
</evidence>
<evidence type="ECO:0000256" key="8">
    <source>
        <dbReference type="ARBA" id="ARBA00022692"/>
    </source>
</evidence>
<evidence type="ECO:0000256" key="2">
    <source>
        <dbReference type="ARBA" id="ARBA00004651"/>
    </source>
</evidence>
<reference evidence="15 16" key="1">
    <citation type="submission" date="2019-01" db="EMBL/GenBank/DDBJ databases">
        <title>Genome sequencing of strain 2JSPR-7.</title>
        <authorList>
            <person name="Heo J."/>
            <person name="Kim S.-J."/>
            <person name="Kim J.-S."/>
            <person name="Hong S.-B."/>
            <person name="Kwon S.-W."/>
        </authorList>
    </citation>
    <scope>NUCLEOTIDE SEQUENCE [LARGE SCALE GENOMIC DNA]</scope>
    <source>
        <strain evidence="15 16">2JSPR-7</strain>
    </source>
</reference>
<evidence type="ECO:0000256" key="9">
    <source>
        <dbReference type="ARBA" id="ARBA00022989"/>
    </source>
</evidence>
<keyword evidence="5" id="KW-0813">Transport</keyword>
<keyword evidence="7" id="KW-1003">Cell membrane</keyword>
<evidence type="ECO:0000256" key="6">
    <source>
        <dbReference type="ARBA" id="ARBA00022449"/>
    </source>
</evidence>
<keyword evidence="10" id="KW-0406">Ion transport</keyword>
<evidence type="ECO:0000256" key="13">
    <source>
        <dbReference type="SAM" id="MobiDB-lite"/>
    </source>
</evidence>
<dbReference type="RefSeq" id="WP_129205489.1">
    <property type="nucleotide sequence ID" value="NZ_CP035495.1"/>
</dbReference>
<organism evidence="15 16">
    <name type="scientific">Xylanimonas allomyrinae</name>
    <dbReference type="NCBI Taxonomy" id="2509459"/>
    <lineage>
        <taxon>Bacteria</taxon>
        <taxon>Bacillati</taxon>
        <taxon>Actinomycetota</taxon>
        <taxon>Actinomycetes</taxon>
        <taxon>Micrococcales</taxon>
        <taxon>Promicromonosporaceae</taxon>
        <taxon>Xylanimonas</taxon>
    </lineage>
</organism>
<feature type="transmembrane region" description="Helical" evidence="14">
    <location>
        <begin position="50"/>
        <end position="73"/>
    </location>
</feature>
<feature type="compositionally biased region" description="Basic and acidic residues" evidence="13">
    <location>
        <begin position="443"/>
        <end position="456"/>
    </location>
</feature>
<evidence type="ECO:0000256" key="3">
    <source>
        <dbReference type="ARBA" id="ARBA00010199"/>
    </source>
</evidence>
<feature type="transmembrane region" description="Helical" evidence="14">
    <location>
        <begin position="280"/>
        <end position="297"/>
    </location>
</feature>
<evidence type="ECO:0000256" key="14">
    <source>
        <dbReference type="SAM" id="Phobius"/>
    </source>
</evidence>
<feature type="transmembrane region" description="Helical" evidence="14">
    <location>
        <begin position="164"/>
        <end position="187"/>
    </location>
</feature>